<evidence type="ECO:0000313" key="2">
    <source>
        <dbReference type="Proteomes" id="UP000799118"/>
    </source>
</evidence>
<dbReference type="AlphaFoldDB" id="A0A6A4H3E7"/>
<keyword evidence="2" id="KW-1185">Reference proteome</keyword>
<dbReference type="Proteomes" id="UP000799118">
    <property type="component" value="Unassembled WGS sequence"/>
</dbReference>
<sequence>MSPEGYSASVISPGANETLALRTRLAEEESRRLAMKVELDRMKSAYVAQCEIIAKIRNSLTAIHQLPSEILSLIFGAYIEDNRDIPFSQLLLTQICATWRECALNNAPRIWTSLYISVDKCSFADHPSMIRDWFNRSSLPLEIRVETAGQSKFGKSGKAVVDFLVQVAETLAPFCSRIRALKLEGPLRGFMPLFTLPVNSLPILTELDLNLRIDSKTKWPKNQMIYSFSESSLRNLKFRCSFPGHDDWLPQSPFPGLLTLTFDSAQLISLDLEEYGGSDPGRSWNLLDGYRNLVECTLTIGEESEEAHSNALVPVTLLALTTLTLKSPDEAKLRRFNVFVLLTTPSLTHLYLEFSPSELGPSRGVNFARVLIDFQQRVRFPLTSLSLMRADMITSKEISSIVDTFSNLRSFTFIGDKMRPKSLLQKLICRTNNEPCVPRLESLRISWPRFENLSPSMLLDVVESRWSGESTTRLMQVQMDKVIQLSEDSSEESDHNWDHVSDELELAWLEGRSNFPWAKMSVDEEKRLQHLEAEGFKLLSSTLPIMR</sequence>
<name>A0A6A4H3E7_9AGAR</name>
<dbReference type="EMBL" id="ML769610">
    <property type="protein sequence ID" value="KAE9391904.1"/>
    <property type="molecule type" value="Genomic_DNA"/>
</dbReference>
<proteinExistence type="predicted"/>
<dbReference type="OrthoDB" id="3172239at2759"/>
<reference evidence="1" key="1">
    <citation type="journal article" date="2019" name="Environ. Microbiol.">
        <title>Fungal ecological strategies reflected in gene transcription - a case study of two litter decomposers.</title>
        <authorList>
            <person name="Barbi F."/>
            <person name="Kohler A."/>
            <person name="Barry K."/>
            <person name="Baskaran P."/>
            <person name="Daum C."/>
            <person name="Fauchery L."/>
            <person name="Ihrmark K."/>
            <person name="Kuo A."/>
            <person name="LaButti K."/>
            <person name="Lipzen A."/>
            <person name="Morin E."/>
            <person name="Grigoriev I.V."/>
            <person name="Henrissat B."/>
            <person name="Lindahl B."/>
            <person name="Martin F."/>
        </authorList>
    </citation>
    <scope>NUCLEOTIDE SEQUENCE</scope>
    <source>
        <strain evidence="1">JB14</strain>
    </source>
</reference>
<evidence type="ECO:0000313" key="1">
    <source>
        <dbReference type="EMBL" id="KAE9391904.1"/>
    </source>
</evidence>
<organism evidence="1 2">
    <name type="scientific">Gymnopus androsaceus JB14</name>
    <dbReference type="NCBI Taxonomy" id="1447944"/>
    <lineage>
        <taxon>Eukaryota</taxon>
        <taxon>Fungi</taxon>
        <taxon>Dikarya</taxon>
        <taxon>Basidiomycota</taxon>
        <taxon>Agaricomycotina</taxon>
        <taxon>Agaricomycetes</taxon>
        <taxon>Agaricomycetidae</taxon>
        <taxon>Agaricales</taxon>
        <taxon>Marasmiineae</taxon>
        <taxon>Omphalotaceae</taxon>
        <taxon>Gymnopus</taxon>
    </lineage>
</organism>
<gene>
    <name evidence="1" type="ORF">BT96DRAFT_291908</name>
</gene>
<accession>A0A6A4H3E7</accession>
<protein>
    <submittedName>
        <fullName evidence="1">Uncharacterized protein</fullName>
    </submittedName>
</protein>